<evidence type="ECO:0000313" key="1">
    <source>
        <dbReference type="EMBL" id="ODM96013.1"/>
    </source>
</evidence>
<dbReference type="InterPro" id="IPR016187">
    <property type="entry name" value="CTDL_fold"/>
</dbReference>
<dbReference type="EMBL" id="LJIJ01000594">
    <property type="protein sequence ID" value="ODM96013.1"/>
    <property type="molecule type" value="Genomic_DNA"/>
</dbReference>
<keyword evidence="1" id="KW-0430">Lectin</keyword>
<dbReference type="GO" id="GO:0030246">
    <property type="term" value="F:carbohydrate binding"/>
    <property type="evidence" value="ECO:0007669"/>
    <property type="project" value="UniProtKB-KW"/>
</dbReference>
<dbReference type="Proteomes" id="UP000094527">
    <property type="component" value="Unassembled WGS sequence"/>
</dbReference>
<reference evidence="1 2" key="1">
    <citation type="journal article" date="2016" name="Genome Biol. Evol.">
        <title>Gene Family Evolution Reflects Adaptation to Soil Environmental Stressors in the Genome of the Collembolan Orchesella cincta.</title>
        <authorList>
            <person name="Faddeeva-Vakhrusheva A."/>
            <person name="Derks M.F."/>
            <person name="Anvar S.Y."/>
            <person name="Agamennone V."/>
            <person name="Suring W."/>
            <person name="Smit S."/>
            <person name="van Straalen N.M."/>
            <person name="Roelofs D."/>
        </authorList>
    </citation>
    <scope>NUCLEOTIDE SEQUENCE [LARGE SCALE GENOMIC DNA]</scope>
    <source>
        <tissue evidence="1">Mixed pool</tissue>
    </source>
</reference>
<accession>A0A1D2MSK0</accession>
<dbReference type="Gene3D" id="3.10.100.10">
    <property type="entry name" value="Mannose-Binding Protein A, subunit A"/>
    <property type="match status" value="1"/>
</dbReference>
<dbReference type="InterPro" id="IPR016186">
    <property type="entry name" value="C-type_lectin-like/link_sf"/>
</dbReference>
<protein>
    <submittedName>
        <fullName evidence="1">C-type lectin domain family 4 member F</fullName>
    </submittedName>
</protein>
<sequence length="170" mass="19790">MEEKKIPNFYGQKPAYPFDNAYYFKHGCFHGHRTLCETYKPVESFPNAQVLNRKNESPLMELGTVGGKSYYEDRILRNLHDSRNHCKSQGLKLAAVTSGAQSRFLKSASTKINYDGWFWITERPKQSSQEEDNKCPLYSPQQSRRLKNSCNREHFTLCESWGKQPESRGR</sequence>
<organism evidence="1 2">
    <name type="scientific">Orchesella cincta</name>
    <name type="common">Springtail</name>
    <name type="synonym">Podura cincta</name>
    <dbReference type="NCBI Taxonomy" id="48709"/>
    <lineage>
        <taxon>Eukaryota</taxon>
        <taxon>Metazoa</taxon>
        <taxon>Ecdysozoa</taxon>
        <taxon>Arthropoda</taxon>
        <taxon>Hexapoda</taxon>
        <taxon>Collembola</taxon>
        <taxon>Entomobryomorpha</taxon>
        <taxon>Entomobryoidea</taxon>
        <taxon>Orchesellidae</taxon>
        <taxon>Orchesellinae</taxon>
        <taxon>Orchesella</taxon>
    </lineage>
</organism>
<dbReference type="SUPFAM" id="SSF56436">
    <property type="entry name" value="C-type lectin-like"/>
    <property type="match status" value="1"/>
</dbReference>
<proteinExistence type="predicted"/>
<gene>
    <name evidence="1" type="ORF">Ocin01_10669</name>
</gene>
<name>A0A1D2MSK0_ORCCI</name>
<keyword evidence="2" id="KW-1185">Reference proteome</keyword>
<comment type="caution">
    <text evidence="1">The sequence shown here is derived from an EMBL/GenBank/DDBJ whole genome shotgun (WGS) entry which is preliminary data.</text>
</comment>
<dbReference type="AlphaFoldDB" id="A0A1D2MSK0"/>
<evidence type="ECO:0000313" key="2">
    <source>
        <dbReference type="Proteomes" id="UP000094527"/>
    </source>
</evidence>